<dbReference type="EMBL" id="CP042910">
    <property type="protein sequence ID" value="QEG19461.1"/>
    <property type="molecule type" value="Genomic_DNA"/>
</dbReference>
<accession>A0ABX5YUU9</accession>
<gene>
    <name evidence="1" type="ORF">GmarT_53610</name>
</gene>
<sequence>MSPLADGISIVGQCFQNASTMIHSVTRSFRGGPDDPADATAKLDTGYTCKGNLTWRHCISPKTTFAL</sequence>
<evidence type="ECO:0000313" key="2">
    <source>
        <dbReference type="Proteomes" id="UP000322887"/>
    </source>
</evidence>
<protein>
    <submittedName>
        <fullName evidence="1">Uncharacterized protein</fullName>
    </submittedName>
</protein>
<organism evidence="1 2">
    <name type="scientific">Gimesia maris</name>
    <dbReference type="NCBI Taxonomy" id="122"/>
    <lineage>
        <taxon>Bacteria</taxon>
        <taxon>Pseudomonadati</taxon>
        <taxon>Planctomycetota</taxon>
        <taxon>Planctomycetia</taxon>
        <taxon>Planctomycetales</taxon>
        <taxon>Planctomycetaceae</taxon>
        <taxon>Gimesia</taxon>
    </lineage>
</organism>
<evidence type="ECO:0000313" key="1">
    <source>
        <dbReference type="EMBL" id="QEG19461.1"/>
    </source>
</evidence>
<keyword evidence="2" id="KW-1185">Reference proteome</keyword>
<dbReference type="Proteomes" id="UP000322887">
    <property type="component" value="Chromosome"/>
</dbReference>
<name>A0ABX5YUU9_9PLAN</name>
<proteinExistence type="predicted"/>
<reference evidence="1 2" key="1">
    <citation type="submission" date="2019-08" db="EMBL/GenBank/DDBJ databases">
        <title>Deep-cultivation of Planctomycetes and their phenomic and genomic characterization uncovers novel biology.</title>
        <authorList>
            <person name="Wiegand S."/>
            <person name="Jogler M."/>
            <person name="Boedeker C."/>
            <person name="Pinto D."/>
            <person name="Vollmers J."/>
            <person name="Rivas-Marin E."/>
            <person name="Kohn T."/>
            <person name="Peeters S.H."/>
            <person name="Heuer A."/>
            <person name="Rast P."/>
            <person name="Oberbeckmann S."/>
            <person name="Bunk B."/>
            <person name="Jeske O."/>
            <person name="Meyerdierks A."/>
            <person name="Storesund J.E."/>
            <person name="Kallscheuer N."/>
            <person name="Luecker S."/>
            <person name="Lage O.M."/>
            <person name="Pohl T."/>
            <person name="Merkel B.J."/>
            <person name="Hornburger P."/>
            <person name="Mueller R.-W."/>
            <person name="Bruemmer F."/>
            <person name="Labrenz M."/>
            <person name="Spormann A.M."/>
            <person name="Op den Camp H."/>
            <person name="Overmann J."/>
            <person name="Amann R."/>
            <person name="Jetten M.S.M."/>
            <person name="Mascher T."/>
            <person name="Medema M.H."/>
            <person name="Devos D.P."/>
            <person name="Kaster A.-K."/>
            <person name="Ovreas L."/>
            <person name="Rohde M."/>
            <person name="Galperin M.Y."/>
            <person name="Jogler C."/>
        </authorList>
    </citation>
    <scope>NUCLEOTIDE SEQUENCE [LARGE SCALE GENOMIC DNA]</scope>
    <source>
        <strain evidence="1 2">DSM 8797</strain>
    </source>
</reference>